<feature type="compositionally biased region" description="Basic and acidic residues" evidence="1">
    <location>
        <begin position="56"/>
        <end position="66"/>
    </location>
</feature>
<dbReference type="GeneID" id="32581065"/>
<dbReference type="Proteomes" id="UP000077173">
    <property type="component" value="Unassembled WGS sequence"/>
</dbReference>
<keyword evidence="3" id="KW-1185">Reference proteome</keyword>
<evidence type="ECO:0000313" key="3">
    <source>
        <dbReference type="Proteomes" id="UP000077173"/>
    </source>
</evidence>
<reference evidence="2 3" key="1">
    <citation type="submission" date="2016-02" db="EMBL/GenBank/DDBJ databases">
        <title>Draft genome sequence of the strain BR 10247T Bradyrhizobium neotropicale isolated from nodules of Centrolobium paraense.</title>
        <authorList>
            <person name="Simoes-Araujo J.L."/>
            <person name="Barauna A.C."/>
            <person name="Silva K."/>
            <person name="Zilli J.E."/>
        </authorList>
    </citation>
    <scope>NUCLEOTIDE SEQUENCE [LARGE SCALE GENOMIC DNA]</scope>
    <source>
        <strain evidence="2 3">BR 10247</strain>
    </source>
</reference>
<gene>
    <name evidence="2" type="ORF">AXW67_20865</name>
</gene>
<evidence type="ECO:0000256" key="1">
    <source>
        <dbReference type="SAM" id="MobiDB-lite"/>
    </source>
</evidence>
<feature type="region of interest" description="Disordered" evidence="1">
    <location>
        <begin position="26"/>
        <end position="66"/>
    </location>
</feature>
<accession>A0A176YWF5</accession>
<name>A0A176YWF5_9BRAD</name>
<proteinExistence type="predicted"/>
<organism evidence="2 3">
    <name type="scientific">Bradyrhizobium neotropicale</name>
    <dbReference type="NCBI Taxonomy" id="1497615"/>
    <lineage>
        <taxon>Bacteria</taxon>
        <taxon>Pseudomonadati</taxon>
        <taxon>Pseudomonadota</taxon>
        <taxon>Alphaproteobacteria</taxon>
        <taxon>Hyphomicrobiales</taxon>
        <taxon>Nitrobacteraceae</taxon>
        <taxon>Bradyrhizobium</taxon>
    </lineage>
</organism>
<sequence>MAGADFARRGADPSLALVSNSARIDTKTTPTAAKISKRKGIEPDRLSSPHAVQPSARERVADRNKR</sequence>
<comment type="caution">
    <text evidence="2">The sequence shown here is derived from an EMBL/GenBank/DDBJ whole genome shotgun (WGS) entry which is preliminary data.</text>
</comment>
<dbReference type="EMBL" id="LSEF01000085">
    <property type="protein sequence ID" value="OAF12041.1"/>
    <property type="molecule type" value="Genomic_DNA"/>
</dbReference>
<evidence type="ECO:0000313" key="2">
    <source>
        <dbReference type="EMBL" id="OAF12041.1"/>
    </source>
</evidence>
<dbReference type="AlphaFoldDB" id="A0A176YWF5"/>
<protein>
    <submittedName>
        <fullName evidence="2">Uncharacterized protein</fullName>
    </submittedName>
</protein>